<gene>
    <name evidence="6" type="primary">oar</name>
    <name evidence="6" type="ORF">GCM10017161_25610</name>
</gene>
<evidence type="ECO:0000256" key="3">
    <source>
        <dbReference type="ARBA" id="ARBA00023237"/>
    </source>
</evidence>
<evidence type="ECO:0000259" key="5">
    <source>
        <dbReference type="Pfam" id="PF25183"/>
    </source>
</evidence>
<proteinExistence type="predicted"/>
<dbReference type="Gene3D" id="2.40.170.20">
    <property type="entry name" value="TonB-dependent receptor, beta-barrel domain"/>
    <property type="match status" value="1"/>
</dbReference>
<feature type="chain" id="PRO_5037941807" evidence="4">
    <location>
        <begin position="28"/>
        <end position="1018"/>
    </location>
</feature>
<dbReference type="Gene3D" id="2.60.40.1120">
    <property type="entry name" value="Carboxypeptidase-like, regulatory domain"/>
    <property type="match status" value="1"/>
</dbReference>
<comment type="caution">
    <text evidence="6">The sequence shown here is derived from an EMBL/GenBank/DDBJ whole genome shotgun (WGS) entry which is preliminary data.</text>
</comment>
<feature type="domain" description="TonB-dependent transporter Oar-like beta-barrel" evidence="5">
    <location>
        <begin position="616"/>
        <end position="887"/>
    </location>
</feature>
<name>A0A919BK76_9GAMM</name>
<reference evidence="6" key="1">
    <citation type="journal article" date="2014" name="Int. J. Syst. Evol. Microbiol.">
        <title>Complete genome sequence of Corynebacterium casei LMG S-19264T (=DSM 44701T), isolated from a smear-ripened cheese.</title>
        <authorList>
            <consortium name="US DOE Joint Genome Institute (JGI-PGF)"/>
            <person name="Walter F."/>
            <person name="Albersmeier A."/>
            <person name="Kalinowski J."/>
            <person name="Ruckert C."/>
        </authorList>
    </citation>
    <scope>NUCLEOTIDE SEQUENCE</scope>
    <source>
        <strain evidence="6">KCTC 42731</strain>
    </source>
</reference>
<evidence type="ECO:0000256" key="2">
    <source>
        <dbReference type="ARBA" id="ARBA00023136"/>
    </source>
</evidence>
<keyword evidence="2" id="KW-0472">Membrane</keyword>
<dbReference type="Proteomes" id="UP000623842">
    <property type="component" value="Unassembled WGS sequence"/>
</dbReference>
<dbReference type="SUPFAM" id="SSF56935">
    <property type="entry name" value="Porins"/>
    <property type="match status" value="1"/>
</dbReference>
<dbReference type="GO" id="GO:0030246">
    <property type="term" value="F:carbohydrate binding"/>
    <property type="evidence" value="ECO:0007669"/>
    <property type="project" value="InterPro"/>
</dbReference>
<dbReference type="InterPro" id="IPR036942">
    <property type="entry name" value="Beta-barrel_TonB_sf"/>
</dbReference>
<evidence type="ECO:0000256" key="1">
    <source>
        <dbReference type="ARBA" id="ARBA00004442"/>
    </source>
</evidence>
<keyword evidence="3" id="KW-0998">Cell outer membrane</keyword>
<protein>
    <submittedName>
        <fullName evidence="6">Oar protein</fullName>
    </submittedName>
</protein>
<dbReference type="RefSeq" id="WP_189771188.1">
    <property type="nucleotide sequence ID" value="NZ_BNCK01000005.1"/>
</dbReference>
<reference evidence="6" key="2">
    <citation type="submission" date="2020-09" db="EMBL/GenBank/DDBJ databases">
        <authorList>
            <person name="Sun Q."/>
            <person name="Kim S."/>
        </authorList>
    </citation>
    <scope>NUCLEOTIDE SEQUENCE</scope>
    <source>
        <strain evidence="6">KCTC 42731</strain>
    </source>
</reference>
<evidence type="ECO:0000313" key="7">
    <source>
        <dbReference type="Proteomes" id="UP000623842"/>
    </source>
</evidence>
<evidence type="ECO:0000313" key="6">
    <source>
        <dbReference type="EMBL" id="GHF96139.1"/>
    </source>
</evidence>
<dbReference type="GO" id="GO:0009279">
    <property type="term" value="C:cell outer membrane"/>
    <property type="evidence" value="ECO:0007669"/>
    <property type="project" value="UniProtKB-SubCell"/>
</dbReference>
<dbReference type="EMBL" id="BNCK01000005">
    <property type="protein sequence ID" value="GHF96139.1"/>
    <property type="molecule type" value="Genomic_DNA"/>
</dbReference>
<feature type="signal peptide" evidence="4">
    <location>
        <begin position="1"/>
        <end position="27"/>
    </location>
</feature>
<dbReference type="Pfam" id="PF13620">
    <property type="entry name" value="CarboxypepD_reg"/>
    <property type="match status" value="1"/>
</dbReference>
<dbReference type="InterPro" id="IPR013784">
    <property type="entry name" value="Carb-bd-like_fold"/>
</dbReference>
<dbReference type="Pfam" id="PF25183">
    <property type="entry name" value="OMP_b-brl_4"/>
    <property type="match status" value="1"/>
</dbReference>
<keyword evidence="4" id="KW-0732">Signal</keyword>
<dbReference type="AlphaFoldDB" id="A0A919BK76"/>
<accession>A0A919BK76</accession>
<organism evidence="6 7">
    <name type="scientific">Thalassotalea marina</name>
    <dbReference type="NCBI Taxonomy" id="1673741"/>
    <lineage>
        <taxon>Bacteria</taxon>
        <taxon>Pseudomonadati</taxon>
        <taxon>Pseudomonadota</taxon>
        <taxon>Gammaproteobacteria</taxon>
        <taxon>Alteromonadales</taxon>
        <taxon>Colwelliaceae</taxon>
        <taxon>Thalassotalea</taxon>
    </lineage>
</organism>
<sequence length="1018" mass="114193">MKNNHISKLAFAVALSLGAAVIAPANAAEKFGVIQGTVSIENSEAGLAGANITILNKSNGFTKSLTADENGEFRLSQLPVGVYTITITQNGYEKFVNDNVVVTIGKTSKVEVPMYSGDIEKISVTGSRVTMIDTTTSTSSLNITAVELDLLPVNRDITSIALLAEGTVKGDVGFGNLASFGGSSVAENAYFVNGLNVTDFRKGLGGVTVPHTAYAAHEVKSGGYGAQFGKSTGGVLSSVTQSGSNEFKFGANLRYTPDSERHDDLLYPSTIYSAASKDKDGNQKILNNEGDNRTYTGFNHSRTVNAEIWASGPIIEDTLFFYALYNHRDRENRYADRFRTNPYLKSALQRAADDSKYADELYADRNYNKNDDPHYFLSLDWFINADHSIKLWRMDTRSDNQIRIERDFYNLETVGNEAVGTPFKSEEVGYAYNQDGGYAWAANYDGHLTEDLTISVMYGEVLFNNRSYSENDETCPYVYSWTTGRSEGCQINSYRYDYYDKRKQYQLNGEWYINSDHLLRFGYDVEDNNSFDTRSFSGGVFYGFHTIAGGVKLRNGYTPAENMDVVQRRYRNRGGNYGVKSSSWYLDHQWQATDNIMVSLGLRNETFENENPNGDVFLKADNQWSPRIGVAWDINGDGESKAWFNMGRYFLPVASNTNVRLAGGELWTTEYFTYTGREAGTNAPILGEKLGDTYYYDDGEVPDKKEVVDQSIDPMYQDEIIIGYQQMLNEDWSASIKLTHRRLQSVVDDVGINYVLDDMGWVEPTEEIFVLTNPGSTMHIDYDTDGDGTRESVVIPGNVFGFEDPKRHYNSVALTLKRGFNDDWMGTFSYVWSQSYGNAEGAVKTDNVQADPGLTRDWDSLAIMDGANGYLPNDRRHVFKAYGAYQITDNLTVGLNATIQSGIPRNKFGRSYFPDPDGYHGGPTYWNFEEFNPRGSVGRTPWTRVFDLSLNYKLDVYGHDLNLKWKVYNVLNSDTTTRYVEFAEKGSGDTGGFVNELYGEVQNRLAARSMRFELDFKF</sequence>
<dbReference type="SUPFAM" id="SSF49452">
    <property type="entry name" value="Starch-binding domain-like"/>
    <property type="match status" value="1"/>
</dbReference>
<comment type="subcellular location">
    <subcellularLocation>
        <location evidence="1">Cell outer membrane</location>
    </subcellularLocation>
</comment>
<evidence type="ECO:0000256" key="4">
    <source>
        <dbReference type="SAM" id="SignalP"/>
    </source>
</evidence>
<dbReference type="InterPro" id="IPR057601">
    <property type="entry name" value="Oar-like_b-barrel"/>
</dbReference>
<keyword evidence="7" id="KW-1185">Reference proteome</keyword>